<dbReference type="PROSITE" id="PS51898">
    <property type="entry name" value="TYR_RECOMBINASE"/>
    <property type="match status" value="1"/>
</dbReference>
<protein>
    <recommendedName>
        <fullName evidence="3">Tyr recombinase domain-containing protein</fullName>
    </recommendedName>
</protein>
<accession>A0A3B0Y958</accession>
<dbReference type="SUPFAM" id="SSF47823">
    <property type="entry name" value="lambda integrase-like, N-terminal domain"/>
    <property type="match status" value="1"/>
</dbReference>
<dbReference type="InterPro" id="IPR050090">
    <property type="entry name" value="Tyrosine_recombinase_XerCD"/>
</dbReference>
<reference evidence="4" key="1">
    <citation type="submission" date="2018-06" db="EMBL/GenBank/DDBJ databases">
        <authorList>
            <person name="Zhirakovskaya E."/>
        </authorList>
    </citation>
    <scope>NUCLEOTIDE SEQUENCE</scope>
</reference>
<dbReference type="Gene3D" id="1.10.150.130">
    <property type="match status" value="1"/>
</dbReference>
<proteinExistence type="predicted"/>
<evidence type="ECO:0000313" key="4">
    <source>
        <dbReference type="EMBL" id="VAW71862.1"/>
    </source>
</evidence>
<dbReference type="Pfam" id="PF00589">
    <property type="entry name" value="Phage_integrase"/>
    <property type="match status" value="1"/>
</dbReference>
<sequence>MENKHWQDDFDRWIEQGTSSSTRRAYAHDVKYIATWLDTHFNEALTYPLSIERILQFCLFHIDAQSPKPLKLSTLRRYLVSLSVSHAEHGLTSPSNHPKVKLLLRRARLAKNETPVKKAAITLDILERLLKTCDDSLMGVRDKAILLVGFASGGRRRSELSQLQMQDLKLTEDGYLITIRKSKTDKTLAGHTVPLKGQAAIALKEWIIKSGIREGTVFRGLKPNRTFYSSLSGHSINVMVKARVKRIGLNEKDFGAHSLRAGFLTEATRQGINLTEAMYLSGHKSIVVAQGYCRASEVTNNKASQLT</sequence>
<organism evidence="4">
    <name type="scientific">hydrothermal vent metagenome</name>
    <dbReference type="NCBI Taxonomy" id="652676"/>
    <lineage>
        <taxon>unclassified sequences</taxon>
        <taxon>metagenomes</taxon>
        <taxon>ecological metagenomes</taxon>
    </lineage>
</organism>
<dbReference type="InterPro" id="IPR011010">
    <property type="entry name" value="DNA_brk_join_enz"/>
</dbReference>
<dbReference type="InterPro" id="IPR010998">
    <property type="entry name" value="Integrase_recombinase_N"/>
</dbReference>
<dbReference type="PANTHER" id="PTHR30349">
    <property type="entry name" value="PHAGE INTEGRASE-RELATED"/>
    <property type="match status" value="1"/>
</dbReference>
<evidence type="ECO:0000256" key="1">
    <source>
        <dbReference type="ARBA" id="ARBA00023125"/>
    </source>
</evidence>
<dbReference type="InterPro" id="IPR013762">
    <property type="entry name" value="Integrase-like_cat_sf"/>
</dbReference>
<dbReference type="GO" id="GO:0015074">
    <property type="term" value="P:DNA integration"/>
    <property type="evidence" value="ECO:0007669"/>
    <property type="project" value="InterPro"/>
</dbReference>
<dbReference type="InterPro" id="IPR002104">
    <property type="entry name" value="Integrase_catalytic"/>
</dbReference>
<evidence type="ECO:0000256" key="2">
    <source>
        <dbReference type="ARBA" id="ARBA00023172"/>
    </source>
</evidence>
<dbReference type="Gene3D" id="1.10.443.10">
    <property type="entry name" value="Intergrase catalytic core"/>
    <property type="match status" value="1"/>
</dbReference>
<evidence type="ECO:0000259" key="3">
    <source>
        <dbReference type="PROSITE" id="PS51898"/>
    </source>
</evidence>
<gene>
    <name evidence="4" type="ORF">MNBD_GAMMA12-1798</name>
</gene>
<keyword evidence="2" id="KW-0233">DNA recombination</keyword>
<dbReference type="CDD" id="cd00799">
    <property type="entry name" value="INT_Cre_C"/>
    <property type="match status" value="1"/>
</dbReference>
<feature type="domain" description="Tyr recombinase" evidence="3">
    <location>
        <begin position="116"/>
        <end position="305"/>
    </location>
</feature>
<name>A0A3B0Y958_9ZZZZ</name>
<dbReference type="PANTHER" id="PTHR30349:SF81">
    <property type="entry name" value="TYROSINE RECOMBINASE XERC"/>
    <property type="match status" value="1"/>
</dbReference>
<dbReference type="GO" id="GO:0003677">
    <property type="term" value="F:DNA binding"/>
    <property type="evidence" value="ECO:0007669"/>
    <property type="project" value="UniProtKB-KW"/>
</dbReference>
<dbReference type="EMBL" id="UOFL01000033">
    <property type="protein sequence ID" value="VAW71862.1"/>
    <property type="molecule type" value="Genomic_DNA"/>
</dbReference>
<keyword evidence="1" id="KW-0238">DNA-binding</keyword>
<dbReference type="GO" id="GO:0006310">
    <property type="term" value="P:DNA recombination"/>
    <property type="evidence" value="ECO:0007669"/>
    <property type="project" value="UniProtKB-KW"/>
</dbReference>
<dbReference type="AlphaFoldDB" id="A0A3B0Y958"/>
<dbReference type="SUPFAM" id="SSF56349">
    <property type="entry name" value="DNA breaking-rejoining enzymes"/>
    <property type="match status" value="1"/>
</dbReference>